<proteinExistence type="predicted"/>
<evidence type="ECO:0000313" key="4">
    <source>
        <dbReference type="Proteomes" id="UP000063429"/>
    </source>
</evidence>
<dbReference type="InterPro" id="IPR009097">
    <property type="entry name" value="Cyclic_Pdiesterase"/>
</dbReference>
<evidence type="ECO:0000256" key="1">
    <source>
        <dbReference type="SAM" id="SignalP"/>
    </source>
</evidence>
<protein>
    <recommendedName>
        <fullName evidence="2">DUF1868 domain-containing protein</fullName>
    </recommendedName>
</protein>
<evidence type="ECO:0000259" key="2">
    <source>
        <dbReference type="Pfam" id="PF08975"/>
    </source>
</evidence>
<accession>A0ABM5UZH5</accession>
<dbReference type="SUPFAM" id="SSF55144">
    <property type="entry name" value="LigT-like"/>
    <property type="match status" value="1"/>
</dbReference>
<feature type="domain" description="DUF1868" evidence="2">
    <location>
        <begin position="38"/>
        <end position="148"/>
    </location>
</feature>
<organism evidence="3 4">
    <name type="scientific">Herbaspirillum hiltneri N3</name>
    <dbReference type="NCBI Taxonomy" id="1262470"/>
    <lineage>
        <taxon>Bacteria</taxon>
        <taxon>Pseudomonadati</taxon>
        <taxon>Pseudomonadota</taxon>
        <taxon>Betaproteobacteria</taxon>
        <taxon>Burkholderiales</taxon>
        <taxon>Oxalobacteraceae</taxon>
        <taxon>Herbaspirillum</taxon>
    </lineage>
</organism>
<gene>
    <name evidence="3" type="ORF">F506_08465</name>
</gene>
<sequence length="262" mass="29121">MKKRSFIKLAGMGAMGALGASGHVPLLAAEGQQAPLKKFEENGVVRPFGGNTVVFHTDKSSPLFLSMLRVQVELQRHFGDSITCLPPDSYHMTLFDMANQQDRKPGLWPSGVPLDASVEDCTKKLAALLKSEPISFPGKVYMKIDPNRPLSLPKEHKPGSQPAFIIPLLPYSSADTEMLRAFRNKLSGLSGIRTPSHDTYVFHTSMGYRIKPMSAETYASFETYYKKWINEMTQAAGKISFDCPDFCSFIDMYQFTPVVALK</sequence>
<reference evidence="4" key="1">
    <citation type="journal article" date="2015" name="Genome Announc.">
        <title>Complete Genome Sequence of Herbaspirillum hiltneri N3 (DSM 17495), Isolated from Surface-Sterilized Wheat Roots.</title>
        <authorList>
            <person name="Guizelini D."/>
            <person name="Saizaki P.M."/>
            <person name="Coimbra N.A."/>
            <person name="Weiss V.A."/>
            <person name="Faoro H."/>
            <person name="Sfeir M.Z."/>
            <person name="Baura V.A."/>
            <person name="Monteiro R.A."/>
            <person name="Chubatsu L.S."/>
            <person name="Souza E.M."/>
            <person name="Cruz L.M."/>
            <person name="Pedrosa F.O."/>
            <person name="Raittz R.T."/>
            <person name="Marchaukoski J.N."/>
            <person name="Steffens M.B."/>
        </authorList>
    </citation>
    <scope>NUCLEOTIDE SEQUENCE [LARGE SCALE GENOMIC DNA]</scope>
    <source>
        <strain evidence="4">N3</strain>
    </source>
</reference>
<dbReference type="Gene3D" id="3.90.1140.10">
    <property type="entry name" value="Cyclic phosphodiesterase"/>
    <property type="match status" value="1"/>
</dbReference>
<name>A0ABM5UZH5_9BURK</name>
<dbReference type="InterPro" id="IPR015069">
    <property type="entry name" value="2H-PEstase_DUF1868"/>
</dbReference>
<dbReference type="RefSeq" id="WP_053196569.1">
    <property type="nucleotide sequence ID" value="NZ_CP011409.1"/>
</dbReference>
<dbReference type="Proteomes" id="UP000063429">
    <property type="component" value="Chromosome"/>
</dbReference>
<feature type="chain" id="PRO_5046573352" description="DUF1868 domain-containing protein" evidence="1">
    <location>
        <begin position="29"/>
        <end position="262"/>
    </location>
</feature>
<feature type="signal peptide" evidence="1">
    <location>
        <begin position="1"/>
        <end position="28"/>
    </location>
</feature>
<keyword evidence="4" id="KW-1185">Reference proteome</keyword>
<dbReference type="EMBL" id="CP011409">
    <property type="protein sequence ID" value="AKZ62703.1"/>
    <property type="molecule type" value="Genomic_DNA"/>
</dbReference>
<evidence type="ECO:0000313" key="3">
    <source>
        <dbReference type="EMBL" id="AKZ62703.1"/>
    </source>
</evidence>
<dbReference type="Pfam" id="PF08975">
    <property type="entry name" value="2H-phosphodiest"/>
    <property type="match status" value="1"/>
</dbReference>
<keyword evidence="1" id="KW-0732">Signal</keyword>